<reference evidence="4 5" key="1">
    <citation type="submission" date="2024-10" db="EMBL/GenBank/DDBJ databases">
        <authorList>
            <person name="Kim D."/>
        </authorList>
    </citation>
    <scope>NUCLEOTIDE SEQUENCE [LARGE SCALE GENOMIC DNA]</scope>
    <source>
        <strain evidence="4">Taebaek</strain>
    </source>
</reference>
<dbReference type="Gene3D" id="3.10.20.90">
    <property type="entry name" value="Phosphatidylinositol 3-kinase Catalytic Subunit, Chain A, domain 1"/>
    <property type="match status" value="1"/>
</dbReference>
<protein>
    <recommendedName>
        <fullName evidence="3">FERM domain-containing protein</fullName>
    </recommendedName>
</protein>
<dbReference type="InterPro" id="IPR000299">
    <property type="entry name" value="FERM_domain"/>
</dbReference>
<dbReference type="InterPro" id="IPR002110">
    <property type="entry name" value="Ankyrin_rpt"/>
</dbReference>
<dbReference type="PANTHER" id="PTHR13283:SF11">
    <property type="entry name" value="KREV INTERACTION TRAPPED PROTEIN 1"/>
    <property type="match status" value="1"/>
</dbReference>
<dbReference type="CDD" id="cd14473">
    <property type="entry name" value="FERM_B-lobe"/>
    <property type="match status" value="1"/>
</dbReference>
<accession>A0ABD2KKW4</accession>
<sequence length="787" mass="87925">MSCDVFVAIVRLSSYAVDQLEGEKLKQCHQQMPFSPSSFDLLMALPSTNCRSENNLKTRKVFALPKCKASQREAAEETALRFVRGICRSLCVRAVNVPLAHLDHPLPGCSSSSVSSVHRSDSPRLIFIPITPSAVSSDRISDCFEFHSLATILRASANSVGPVDARSQNLVLRIGEWLSLGQCQFGPSAAPFPFLRSLFLTPSASLRILNCVHNPSFDPRQFRFCCQSSMEDKENGRKTEGRKGAVTELDEEVKRSNALRAEMLRMEKYDKFVINPLFGANIFCQRQITAPRYFVRNHSSKANGQLGGEDTANGKGRGPQQRSPTEFWEQQYPLHKHAFDGNAERIRELLAQGDDPNEQDNDLWTPLHYCAFYNRLEACETLLLHPRTNVNVVNGTGATPLHFAALNGNIYVAELILSHQLADINIRDATGKTPLDLCVLVPKSDWRGVAFLLKQKQPAKLTKVEVQLIGAPSLQVEVEDSQKVTAKELRTKVLQMEGVDSELGARIFAIWLMDSRLSLQLKAEQNVNVHLDKWTEHLDKFGSDSIGDGGGEERVKIVLKRDARTLLGDEQMLARKSAAVTSLLYGEAEAEFLRGFYPCHEKHYVPMAAIVAHRIYGAEWPSNANAVFLSHVLPRHLVPSAGTSLVSLLAKLRHAHRSLVGLSLIQLQLHFLNLCWSLNVYGCTFFRAFMLMSKPLRGNLQIFLGLNDWGICMINATTHKQVASIEMDKLEVKFTPNTNYLEVANRRKDLMATVTSSQAVLINNLLKQLRLKVGQANKTHGNDDRHN</sequence>
<evidence type="ECO:0000256" key="2">
    <source>
        <dbReference type="SAM" id="MobiDB-lite"/>
    </source>
</evidence>
<organism evidence="4 5">
    <name type="scientific">Heterodera schachtii</name>
    <name type="common">Sugarbeet cyst nematode worm</name>
    <name type="synonym">Tylenchus schachtii</name>
    <dbReference type="NCBI Taxonomy" id="97005"/>
    <lineage>
        <taxon>Eukaryota</taxon>
        <taxon>Metazoa</taxon>
        <taxon>Ecdysozoa</taxon>
        <taxon>Nematoda</taxon>
        <taxon>Chromadorea</taxon>
        <taxon>Rhabditida</taxon>
        <taxon>Tylenchina</taxon>
        <taxon>Tylenchomorpha</taxon>
        <taxon>Tylenchoidea</taxon>
        <taxon>Heteroderidae</taxon>
        <taxon>Heteroderinae</taxon>
        <taxon>Heterodera</taxon>
    </lineage>
</organism>
<proteinExistence type="predicted"/>
<dbReference type="EMBL" id="JBICCN010000015">
    <property type="protein sequence ID" value="KAL3103414.1"/>
    <property type="molecule type" value="Genomic_DNA"/>
</dbReference>
<dbReference type="InterPro" id="IPR014352">
    <property type="entry name" value="FERM/acyl-CoA-bd_prot_sf"/>
</dbReference>
<dbReference type="InterPro" id="IPR057096">
    <property type="entry name" value="KRIT1_FRMD8_FERM_C"/>
</dbReference>
<dbReference type="Gene3D" id="1.25.40.20">
    <property type="entry name" value="Ankyrin repeat-containing domain"/>
    <property type="match status" value="2"/>
</dbReference>
<dbReference type="SUPFAM" id="SSF47031">
    <property type="entry name" value="Second domain of FERM"/>
    <property type="match status" value="1"/>
</dbReference>
<dbReference type="Gene3D" id="1.20.80.10">
    <property type="match status" value="1"/>
</dbReference>
<dbReference type="Pfam" id="PF00373">
    <property type="entry name" value="FERM_M"/>
    <property type="match status" value="1"/>
</dbReference>
<name>A0ABD2KKW4_HETSC</name>
<evidence type="ECO:0000256" key="1">
    <source>
        <dbReference type="PROSITE-ProRule" id="PRU00023"/>
    </source>
</evidence>
<dbReference type="SMART" id="SM00295">
    <property type="entry name" value="B41"/>
    <property type="match status" value="1"/>
</dbReference>
<dbReference type="SUPFAM" id="SSF48403">
    <property type="entry name" value="Ankyrin repeat"/>
    <property type="match status" value="1"/>
</dbReference>
<dbReference type="InterPro" id="IPR019748">
    <property type="entry name" value="FERM_central"/>
</dbReference>
<feature type="repeat" description="ANK" evidence="1">
    <location>
        <begin position="329"/>
        <end position="361"/>
    </location>
</feature>
<comment type="caution">
    <text evidence="4">The sequence shown here is derived from an EMBL/GenBank/DDBJ whole genome shotgun (WGS) entry which is preliminary data.</text>
</comment>
<keyword evidence="5" id="KW-1185">Reference proteome</keyword>
<dbReference type="SMART" id="SM00248">
    <property type="entry name" value="ANK"/>
    <property type="match status" value="4"/>
</dbReference>
<dbReference type="Proteomes" id="UP001620645">
    <property type="component" value="Unassembled WGS sequence"/>
</dbReference>
<dbReference type="PROSITE" id="PS50088">
    <property type="entry name" value="ANK_REPEAT"/>
    <property type="match status" value="2"/>
</dbReference>
<dbReference type="InterPro" id="IPR035963">
    <property type="entry name" value="FERM_2"/>
</dbReference>
<dbReference type="Pfam" id="PF24522">
    <property type="entry name" value="KRIT1_FRMD8_FERM_C"/>
    <property type="match status" value="1"/>
</dbReference>
<dbReference type="InterPro" id="IPR036770">
    <property type="entry name" value="Ankyrin_rpt-contain_sf"/>
</dbReference>
<evidence type="ECO:0000259" key="3">
    <source>
        <dbReference type="PROSITE" id="PS50057"/>
    </source>
</evidence>
<keyword evidence="1" id="KW-0040">ANK repeat</keyword>
<dbReference type="PROSITE" id="PS50057">
    <property type="entry name" value="FERM_3"/>
    <property type="match status" value="1"/>
</dbReference>
<dbReference type="Pfam" id="PF00023">
    <property type="entry name" value="Ank"/>
    <property type="match status" value="1"/>
</dbReference>
<feature type="repeat" description="ANK" evidence="1">
    <location>
        <begin position="396"/>
        <end position="429"/>
    </location>
</feature>
<dbReference type="InterPro" id="IPR011993">
    <property type="entry name" value="PH-like_dom_sf"/>
</dbReference>
<dbReference type="Pfam" id="PF12796">
    <property type="entry name" value="Ank_2"/>
    <property type="match status" value="1"/>
</dbReference>
<dbReference type="Gene3D" id="2.30.29.30">
    <property type="entry name" value="Pleckstrin-homology domain (PH domain)/Phosphotyrosine-binding domain (PTB)"/>
    <property type="match status" value="1"/>
</dbReference>
<dbReference type="PROSITE" id="PS50297">
    <property type="entry name" value="ANK_REP_REGION"/>
    <property type="match status" value="1"/>
</dbReference>
<feature type="region of interest" description="Disordered" evidence="2">
    <location>
        <begin position="299"/>
        <end position="325"/>
    </location>
</feature>
<evidence type="ECO:0000313" key="4">
    <source>
        <dbReference type="EMBL" id="KAL3103414.1"/>
    </source>
</evidence>
<dbReference type="InterPro" id="IPR019749">
    <property type="entry name" value="Band_41_domain"/>
</dbReference>
<dbReference type="AlphaFoldDB" id="A0ABD2KKW4"/>
<dbReference type="InterPro" id="IPR051594">
    <property type="entry name" value="KRIT1/FRMD8"/>
</dbReference>
<dbReference type="PANTHER" id="PTHR13283">
    <property type="entry name" value="KREV INTERACTION TRAPPED 1-RELATED"/>
    <property type="match status" value="1"/>
</dbReference>
<feature type="domain" description="FERM" evidence="3">
    <location>
        <begin position="462"/>
        <end position="787"/>
    </location>
</feature>
<evidence type="ECO:0000313" key="5">
    <source>
        <dbReference type="Proteomes" id="UP001620645"/>
    </source>
</evidence>
<gene>
    <name evidence="4" type="ORF">niasHS_002600</name>
</gene>